<name>A0A4D9E2Y5_9SAUR</name>
<dbReference type="EMBL" id="QXTE01000228">
    <property type="protein sequence ID" value="TFK01453.1"/>
    <property type="molecule type" value="Genomic_DNA"/>
</dbReference>
<dbReference type="Proteomes" id="UP000297703">
    <property type="component" value="Unassembled WGS sequence"/>
</dbReference>
<reference evidence="1 2" key="1">
    <citation type="submission" date="2019-04" db="EMBL/GenBank/DDBJ databases">
        <title>Draft genome of the big-headed turtle Platysternon megacephalum.</title>
        <authorList>
            <person name="Gong S."/>
        </authorList>
    </citation>
    <scope>NUCLEOTIDE SEQUENCE [LARGE SCALE GENOMIC DNA]</scope>
    <source>
        <strain evidence="1">DO16091913</strain>
        <tissue evidence="1">Muscle</tissue>
    </source>
</reference>
<reference evidence="1 2" key="2">
    <citation type="submission" date="2019-04" db="EMBL/GenBank/DDBJ databases">
        <title>The genome sequence of big-headed turtle.</title>
        <authorList>
            <person name="Gong S."/>
        </authorList>
    </citation>
    <scope>NUCLEOTIDE SEQUENCE [LARGE SCALE GENOMIC DNA]</scope>
    <source>
        <strain evidence="1">DO16091913</strain>
        <tissue evidence="1">Muscle</tissue>
    </source>
</reference>
<comment type="caution">
    <text evidence="1">The sequence shown here is derived from an EMBL/GenBank/DDBJ whole genome shotgun (WGS) entry which is preliminary data.</text>
</comment>
<protein>
    <submittedName>
        <fullName evidence="1">Adenylate cyclase type 10-like</fullName>
    </submittedName>
</protein>
<organism evidence="1 2">
    <name type="scientific">Platysternon megacephalum</name>
    <name type="common">big-headed turtle</name>
    <dbReference type="NCBI Taxonomy" id="55544"/>
    <lineage>
        <taxon>Eukaryota</taxon>
        <taxon>Metazoa</taxon>
        <taxon>Chordata</taxon>
        <taxon>Craniata</taxon>
        <taxon>Vertebrata</taxon>
        <taxon>Euteleostomi</taxon>
        <taxon>Archelosauria</taxon>
        <taxon>Testudinata</taxon>
        <taxon>Testudines</taxon>
        <taxon>Cryptodira</taxon>
        <taxon>Durocryptodira</taxon>
        <taxon>Testudinoidea</taxon>
        <taxon>Platysternidae</taxon>
        <taxon>Platysternon</taxon>
    </lineage>
</organism>
<dbReference type="AlphaFoldDB" id="A0A4D9E2Y5"/>
<proteinExistence type="predicted"/>
<keyword evidence="2" id="KW-1185">Reference proteome</keyword>
<evidence type="ECO:0000313" key="1">
    <source>
        <dbReference type="EMBL" id="TFK01453.1"/>
    </source>
</evidence>
<evidence type="ECO:0000313" key="2">
    <source>
        <dbReference type="Proteomes" id="UP000297703"/>
    </source>
</evidence>
<sequence length="131" mass="14153">MASAQSGPSSSSADVLLSIHRHSSIRQRIVGSTQRTRATSLQIFSFVLPKMGRDGELQGYGLSANEMLVHGDEQAKPIPFPECPIATESFLSLPAFHLPYTHEAPQMASLFPASLTPAHKSKCILIQARAP</sequence>
<gene>
    <name evidence="1" type="ORF">DR999_PMT16317</name>
</gene>
<accession>A0A4D9E2Y5</accession>